<evidence type="ECO:0008006" key="4">
    <source>
        <dbReference type="Google" id="ProtNLM"/>
    </source>
</evidence>
<proteinExistence type="predicted"/>
<accession>A0ABD3FQZ7</accession>
<feature type="region of interest" description="Disordered" evidence="1">
    <location>
        <begin position="67"/>
        <end position="132"/>
    </location>
</feature>
<keyword evidence="3" id="KW-1185">Reference proteome</keyword>
<sequence length="132" mass="15872">MTVALELVALFGFLCLFLNVFLPALAFVLRFVTVDVPREWRKWQLHRAQQRELRRLQRRVDILTRRKHAEEQETRRRSRTASAQKRQTEETLLDVSSKRKVELTPRPQRHRLSIQSTAKKSASRRRREQEEL</sequence>
<comment type="caution">
    <text evidence="2">The sequence shown here is derived from an EMBL/GenBank/DDBJ whole genome shotgun (WGS) entry which is preliminary data.</text>
</comment>
<dbReference type="AlphaFoldDB" id="A0ABD3FQZ7"/>
<organism evidence="2 3">
    <name type="scientific">Phytophthora oleae</name>
    <dbReference type="NCBI Taxonomy" id="2107226"/>
    <lineage>
        <taxon>Eukaryota</taxon>
        <taxon>Sar</taxon>
        <taxon>Stramenopiles</taxon>
        <taxon>Oomycota</taxon>
        <taxon>Peronosporomycetes</taxon>
        <taxon>Peronosporales</taxon>
        <taxon>Peronosporaceae</taxon>
        <taxon>Phytophthora</taxon>
    </lineage>
</organism>
<protein>
    <recommendedName>
        <fullName evidence="4">Transmembrane protein</fullName>
    </recommendedName>
</protein>
<evidence type="ECO:0000313" key="3">
    <source>
        <dbReference type="Proteomes" id="UP001632037"/>
    </source>
</evidence>
<evidence type="ECO:0000256" key="1">
    <source>
        <dbReference type="SAM" id="MobiDB-lite"/>
    </source>
</evidence>
<dbReference type="Proteomes" id="UP001632037">
    <property type="component" value="Unassembled WGS sequence"/>
</dbReference>
<evidence type="ECO:0000313" key="2">
    <source>
        <dbReference type="EMBL" id="KAL3668180.1"/>
    </source>
</evidence>
<dbReference type="EMBL" id="JBIMZQ010000012">
    <property type="protein sequence ID" value="KAL3668180.1"/>
    <property type="molecule type" value="Genomic_DNA"/>
</dbReference>
<reference evidence="2 3" key="1">
    <citation type="submission" date="2024-09" db="EMBL/GenBank/DDBJ databases">
        <title>Genome sequencing and assembly of Phytophthora oleae, isolate VK10A, causative agent of rot of olive drupes.</title>
        <authorList>
            <person name="Conti Taguali S."/>
            <person name="Riolo M."/>
            <person name="La Spada F."/>
            <person name="Cacciola S.O."/>
            <person name="Dionisio G."/>
        </authorList>
    </citation>
    <scope>NUCLEOTIDE SEQUENCE [LARGE SCALE GENOMIC DNA]</scope>
    <source>
        <strain evidence="2 3">VK10A</strain>
    </source>
</reference>
<gene>
    <name evidence="2" type="ORF">V7S43_007041</name>
</gene>
<name>A0ABD3FQZ7_9STRA</name>